<sequence length="257" mass="27651">MRHRTFTVRAESQNGVNPVPTHYDFNLFTIDVGSDGVRAARLATNYGASIAICEFPFSTISSETTRGYFIDKGVVVAAKVVLKGLGGVLLIFGSSFGALLLVGIELERNFEGKASNLVECSGKSTMNVATLVARHFPGHEKFVSNLAFSYDGHCLASGGLDGIIKVKFGRYFLFSIGFELEKRSGSIEEESGKRNSYQYVGRTTSVRPTVSFGGTKVSVDEIQSVVVVASFGYYLTSLHGALVGLLEPDPRSVCSCS</sequence>
<keyword evidence="2" id="KW-0812">Transmembrane</keyword>
<keyword evidence="2" id="KW-0472">Membrane</keyword>
<dbReference type="PROSITE" id="PS50082">
    <property type="entry name" value="WD_REPEATS_2"/>
    <property type="match status" value="1"/>
</dbReference>
<dbReference type="EMBL" id="QZWG01000018">
    <property type="protein sequence ID" value="RZB52742.1"/>
    <property type="molecule type" value="Genomic_DNA"/>
</dbReference>
<organism evidence="3 4">
    <name type="scientific">Glycine soja</name>
    <name type="common">Wild soybean</name>
    <dbReference type="NCBI Taxonomy" id="3848"/>
    <lineage>
        <taxon>Eukaryota</taxon>
        <taxon>Viridiplantae</taxon>
        <taxon>Streptophyta</taxon>
        <taxon>Embryophyta</taxon>
        <taxon>Tracheophyta</taxon>
        <taxon>Spermatophyta</taxon>
        <taxon>Magnoliopsida</taxon>
        <taxon>eudicotyledons</taxon>
        <taxon>Gunneridae</taxon>
        <taxon>Pentapetalae</taxon>
        <taxon>rosids</taxon>
        <taxon>fabids</taxon>
        <taxon>Fabales</taxon>
        <taxon>Fabaceae</taxon>
        <taxon>Papilionoideae</taxon>
        <taxon>50 kb inversion clade</taxon>
        <taxon>NPAAA clade</taxon>
        <taxon>indigoferoid/millettioid clade</taxon>
        <taxon>Phaseoleae</taxon>
        <taxon>Glycine</taxon>
        <taxon>Glycine subgen. Soja</taxon>
    </lineage>
</organism>
<protein>
    <submittedName>
        <fullName evidence="3">Glutathione reductase, chloroplastic</fullName>
    </submittedName>
</protein>
<dbReference type="AlphaFoldDB" id="A0A445FV11"/>
<accession>A0A445FV11</accession>
<proteinExistence type="predicted"/>
<evidence type="ECO:0000313" key="3">
    <source>
        <dbReference type="EMBL" id="RZB52742.1"/>
    </source>
</evidence>
<evidence type="ECO:0000313" key="4">
    <source>
        <dbReference type="Proteomes" id="UP000289340"/>
    </source>
</evidence>
<dbReference type="Proteomes" id="UP000289340">
    <property type="component" value="Chromosome 18"/>
</dbReference>
<dbReference type="InterPro" id="IPR008637">
    <property type="entry name" value="HR_lesion"/>
</dbReference>
<dbReference type="InterPro" id="IPR015943">
    <property type="entry name" value="WD40/YVTN_repeat-like_dom_sf"/>
</dbReference>
<evidence type="ECO:0000256" key="1">
    <source>
        <dbReference type="PROSITE-ProRule" id="PRU00221"/>
    </source>
</evidence>
<evidence type="ECO:0000256" key="2">
    <source>
        <dbReference type="SAM" id="Phobius"/>
    </source>
</evidence>
<keyword evidence="2" id="KW-1133">Transmembrane helix</keyword>
<dbReference type="InterPro" id="IPR001680">
    <property type="entry name" value="WD40_rpt"/>
</dbReference>
<keyword evidence="4" id="KW-1185">Reference proteome</keyword>
<dbReference type="Gene3D" id="2.130.10.10">
    <property type="entry name" value="YVTN repeat-like/Quinoprotein amine dehydrogenase"/>
    <property type="match status" value="1"/>
</dbReference>
<feature type="repeat" description="WD" evidence="1">
    <location>
        <begin position="136"/>
        <end position="166"/>
    </location>
</feature>
<dbReference type="Pfam" id="PF00400">
    <property type="entry name" value="WD40"/>
    <property type="match status" value="1"/>
</dbReference>
<keyword evidence="1" id="KW-0853">WD repeat</keyword>
<feature type="transmembrane region" description="Helical" evidence="2">
    <location>
        <begin position="80"/>
        <end position="104"/>
    </location>
</feature>
<comment type="caution">
    <text evidence="3">The sequence shown here is derived from an EMBL/GenBank/DDBJ whole genome shotgun (WGS) entry which is preliminary data.</text>
</comment>
<gene>
    <name evidence="3" type="ORF">D0Y65_048992</name>
</gene>
<dbReference type="Pfam" id="PF05514">
    <property type="entry name" value="HR_lesion"/>
    <property type="match status" value="1"/>
</dbReference>
<dbReference type="InterPro" id="IPR036322">
    <property type="entry name" value="WD40_repeat_dom_sf"/>
</dbReference>
<name>A0A445FV11_GLYSO</name>
<reference evidence="3 4" key="1">
    <citation type="submission" date="2018-09" db="EMBL/GenBank/DDBJ databases">
        <title>A high-quality reference genome of wild soybean provides a powerful tool to mine soybean genomes.</title>
        <authorList>
            <person name="Xie M."/>
            <person name="Chung C.Y.L."/>
            <person name="Li M.-W."/>
            <person name="Wong F.-L."/>
            <person name="Chan T.-F."/>
            <person name="Lam H.-M."/>
        </authorList>
    </citation>
    <scope>NUCLEOTIDE SEQUENCE [LARGE SCALE GENOMIC DNA]</scope>
    <source>
        <strain evidence="4">cv. W05</strain>
        <tissue evidence="3">Hypocotyl of etiolated seedlings</tissue>
    </source>
</reference>
<dbReference type="SUPFAM" id="SSF50978">
    <property type="entry name" value="WD40 repeat-like"/>
    <property type="match status" value="1"/>
</dbReference>